<evidence type="ECO:0000256" key="1">
    <source>
        <dbReference type="SAM" id="Coils"/>
    </source>
</evidence>
<gene>
    <name evidence="4" type="ORF">KIW84_076338</name>
</gene>
<dbReference type="EMBL" id="JAMSHJ010000007">
    <property type="protein sequence ID" value="KAI5391479.1"/>
    <property type="molecule type" value="Genomic_DNA"/>
</dbReference>
<protein>
    <recommendedName>
        <fullName evidence="3">Aminotransferase-like plant mobile domain-containing protein</fullName>
    </recommendedName>
</protein>
<evidence type="ECO:0000256" key="2">
    <source>
        <dbReference type="SAM" id="MobiDB-lite"/>
    </source>
</evidence>
<comment type="caution">
    <text evidence="4">The sequence shown here is derived from an EMBL/GenBank/DDBJ whole genome shotgun (WGS) entry which is preliminary data.</text>
</comment>
<feature type="coiled-coil region" evidence="1">
    <location>
        <begin position="482"/>
        <end position="533"/>
    </location>
</feature>
<reference evidence="4 5" key="1">
    <citation type="journal article" date="2022" name="Nat. Genet.">
        <title>Improved pea reference genome and pan-genome highlight genomic features and evolutionary characteristics.</title>
        <authorList>
            <person name="Yang T."/>
            <person name="Liu R."/>
            <person name="Luo Y."/>
            <person name="Hu S."/>
            <person name="Wang D."/>
            <person name="Wang C."/>
            <person name="Pandey M.K."/>
            <person name="Ge S."/>
            <person name="Xu Q."/>
            <person name="Li N."/>
            <person name="Li G."/>
            <person name="Huang Y."/>
            <person name="Saxena R.K."/>
            <person name="Ji Y."/>
            <person name="Li M."/>
            <person name="Yan X."/>
            <person name="He Y."/>
            <person name="Liu Y."/>
            <person name="Wang X."/>
            <person name="Xiang C."/>
            <person name="Varshney R.K."/>
            <person name="Ding H."/>
            <person name="Gao S."/>
            <person name="Zong X."/>
        </authorList>
    </citation>
    <scope>NUCLEOTIDE SEQUENCE [LARGE SCALE GENOMIC DNA]</scope>
    <source>
        <strain evidence="4 5">cv. Zhongwan 6</strain>
    </source>
</reference>
<feature type="compositionally biased region" description="Polar residues" evidence="2">
    <location>
        <begin position="320"/>
        <end position="329"/>
    </location>
</feature>
<keyword evidence="5" id="KW-1185">Reference proteome</keyword>
<proteinExistence type="predicted"/>
<dbReference type="PANTHER" id="PTHR46033">
    <property type="entry name" value="PROTEIN MAIN-LIKE 2"/>
    <property type="match status" value="1"/>
</dbReference>
<dbReference type="Pfam" id="PF10536">
    <property type="entry name" value="PMD"/>
    <property type="match status" value="1"/>
</dbReference>
<sequence>MPILFCSGSFCGCGLFSKSLELHFQFCLFIFQMVKNFSTRFSLTPFAKRVQSLTDEQRLAISRMGFGSLLLVPNHSLNKVFLTEVMEAWNSELRVFEMGSGEIGFSLLDASLILGLPVVGHRVELSDDELFSELEEEYGASRAKRKVSMASLEARLDSIGEVVSDDFVRSFLLFTIGTFLSSNDGKVDSRYLSFLGNLDGVSGFAWGAAVIEDLCQWLDKRKDNNVQYVGGCLIFLQTWSYEHFDLARPNLLDEDKTFPRVCRWDHSKSHPRQRGTSRFKDLHDDQIIWKLQPTSQELQIDIIKEAMELLGDSKVKRDGNYSTSTSSNVSDEDEQIQLSSSSKIYTEDGINFENQVVADTPTRLATYDEEYKEQKINIENLIIEDTPSDSSTPVELGREEQFQFQKLMMEDSFTNLSISDSEDGGREDGLNTENHIMEDTTANLRIGDDEVGKEEELIAETLVVDDTPPKFSSDDVDLRKKNIMLEEEITELKLKISQQMEEIGVLRRENLSKTQLKKENDELKQEVDILKHNLYGFAGQLERYMKDCQSDAIE</sequence>
<keyword evidence="1" id="KW-0175">Coiled coil</keyword>
<evidence type="ECO:0000313" key="4">
    <source>
        <dbReference type="EMBL" id="KAI5391479.1"/>
    </source>
</evidence>
<feature type="region of interest" description="Disordered" evidence="2">
    <location>
        <begin position="315"/>
        <end position="334"/>
    </location>
</feature>
<organism evidence="4 5">
    <name type="scientific">Pisum sativum</name>
    <name type="common">Garden pea</name>
    <name type="synonym">Lathyrus oleraceus</name>
    <dbReference type="NCBI Taxonomy" id="3888"/>
    <lineage>
        <taxon>Eukaryota</taxon>
        <taxon>Viridiplantae</taxon>
        <taxon>Streptophyta</taxon>
        <taxon>Embryophyta</taxon>
        <taxon>Tracheophyta</taxon>
        <taxon>Spermatophyta</taxon>
        <taxon>Magnoliopsida</taxon>
        <taxon>eudicotyledons</taxon>
        <taxon>Gunneridae</taxon>
        <taxon>Pentapetalae</taxon>
        <taxon>rosids</taxon>
        <taxon>fabids</taxon>
        <taxon>Fabales</taxon>
        <taxon>Fabaceae</taxon>
        <taxon>Papilionoideae</taxon>
        <taxon>50 kb inversion clade</taxon>
        <taxon>NPAAA clade</taxon>
        <taxon>Hologalegina</taxon>
        <taxon>IRL clade</taxon>
        <taxon>Fabeae</taxon>
        <taxon>Lathyrus</taxon>
    </lineage>
</organism>
<feature type="domain" description="Aminotransferase-like plant mobile" evidence="3">
    <location>
        <begin position="65"/>
        <end position="290"/>
    </location>
</feature>
<name>A0A9D5A123_PEA</name>
<dbReference type="GO" id="GO:0010073">
    <property type="term" value="P:meristem maintenance"/>
    <property type="evidence" value="ECO:0007669"/>
    <property type="project" value="InterPro"/>
</dbReference>
<accession>A0A9D5A123</accession>
<dbReference type="Gramene" id="Psat07G0633800-T1">
    <property type="protein sequence ID" value="KAI5391479.1"/>
    <property type="gene ID" value="KIW84_076338"/>
</dbReference>
<evidence type="ECO:0000313" key="5">
    <source>
        <dbReference type="Proteomes" id="UP001058974"/>
    </source>
</evidence>
<dbReference type="InterPro" id="IPR044824">
    <property type="entry name" value="MAIN-like"/>
</dbReference>
<evidence type="ECO:0000259" key="3">
    <source>
        <dbReference type="Pfam" id="PF10536"/>
    </source>
</evidence>
<dbReference type="InterPro" id="IPR019557">
    <property type="entry name" value="AminoTfrase-like_pln_mobile"/>
</dbReference>
<dbReference type="Proteomes" id="UP001058974">
    <property type="component" value="Chromosome 7"/>
</dbReference>
<dbReference type="PANTHER" id="PTHR46033:SF8">
    <property type="entry name" value="PROTEIN MAINTENANCE OF MERISTEMS-LIKE"/>
    <property type="match status" value="1"/>
</dbReference>
<dbReference type="AlphaFoldDB" id="A0A9D5A123"/>